<dbReference type="EMBL" id="AGWN01000001">
    <property type="protein sequence ID" value="EPD30467.1"/>
    <property type="molecule type" value="Genomic_DNA"/>
</dbReference>
<dbReference type="GO" id="GO:0005524">
    <property type="term" value="F:ATP binding"/>
    <property type="evidence" value="ECO:0007669"/>
    <property type="project" value="UniProtKB-KW"/>
</dbReference>
<dbReference type="GO" id="GO:0006302">
    <property type="term" value="P:double-strand break repair"/>
    <property type="evidence" value="ECO:0007669"/>
    <property type="project" value="TreeGrafter"/>
</dbReference>
<dbReference type="InterPro" id="IPR042115">
    <property type="entry name" value="PriA_3primeBD_sf"/>
</dbReference>
<evidence type="ECO:0000256" key="2">
    <source>
        <dbReference type="ARBA" id="ARBA00022840"/>
    </source>
</evidence>
<feature type="domain" description="Primosomal protein N' 3' DNA-binding" evidence="4">
    <location>
        <begin position="15"/>
        <end position="111"/>
    </location>
</feature>
<evidence type="ECO:0000256" key="3">
    <source>
        <dbReference type="ARBA" id="ARBA00023125"/>
    </source>
</evidence>
<keyword evidence="2" id="KW-0067">ATP-binding</keyword>
<sequence length="659" mass="71424">MSNQPEALREKRVARVLVDTAVPHLDRLFDYEASGQPVQVGSLVRVKLAGRRINGFVLEVGEDSEFKGKLAPIERVVSAIPLVDKPMIGLAQDLAKRNATTVSKVLTAMVPSRHAGAEKAFLSTWNKEIAGVSQATGGEFSSSWNYYAGGPAFLERISRGESPRAVWLTLPGVFPVRKAQHPLLDLVEATARSGRRTLVVVPTARDVDAMEAVFTQTNWKVVCLRAADSQYKKYRSYLGIRAGEADVVIGTRSTVYAPVPNLGLISVWDAGDDRLADQQAPYLSALEIAMRRAHLQGCALLSAGASICVPEAQLIRSGWAAPLVADREVTRAKTAIIQVPDEFDMEREGPAGHSRIPPSVQSFIRTCLDVGPVLVHVPTSGYVSVIACSRCDQSARCGACHGPLRAFASGGLSCMWCNRPQVNWRCGKCGSQSWRSARVGSARTAEEFGRAFPGIIIEMSSADTPVTEFTKPSGIVIATPGMEPVTPGGYAAVVALDAWAILGRPELWAPAEAMRRWMNIHSLARPDGKMIVVGVRDQMVRGALVRRDPLGFAMHLLDERELLSFFPAVCMVAIDGDRRNVASFIEEVSVPRRCELVGVAAREGRDLQKTYGNDQSRAIYRCPWDAAGAFIESVKATQVARSMSRKGAVSVRVNPAGLL</sequence>
<gene>
    <name evidence="5" type="ORF">HMPREF9238_00210</name>
</gene>
<dbReference type="GO" id="GO:0006270">
    <property type="term" value="P:DNA replication initiation"/>
    <property type="evidence" value="ECO:0007669"/>
    <property type="project" value="TreeGrafter"/>
</dbReference>
<dbReference type="AlphaFoldDB" id="A0A9W5RDP7"/>
<comment type="caution">
    <text evidence="5">The sequence shown here is derived from an EMBL/GenBank/DDBJ whole genome shotgun (WGS) entry which is preliminary data.</text>
</comment>
<keyword evidence="6" id="KW-1185">Reference proteome</keyword>
<dbReference type="Gene3D" id="3.40.1440.60">
    <property type="entry name" value="PriA, 3(prime) DNA-binding domain"/>
    <property type="match status" value="1"/>
</dbReference>
<evidence type="ECO:0000259" key="4">
    <source>
        <dbReference type="Pfam" id="PF17764"/>
    </source>
</evidence>
<evidence type="ECO:0000256" key="1">
    <source>
        <dbReference type="ARBA" id="ARBA00022741"/>
    </source>
</evidence>
<evidence type="ECO:0000313" key="5">
    <source>
        <dbReference type="EMBL" id="EPD30467.1"/>
    </source>
</evidence>
<keyword evidence="1" id="KW-0547">Nucleotide-binding</keyword>
<dbReference type="InterPro" id="IPR027417">
    <property type="entry name" value="P-loop_NTPase"/>
</dbReference>
<keyword evidence="3" id="KW-0238">DNA-binding</keyword>
<dbReference type="InterPro" id="IPR041222">
    <property type="entry name" value="PriA_3primeBD"/>
</dbReference>
<evidence type="ECO:0000313" key="6">
    <source>
        <dbReference type="Proteomes" id="UP000014387"/>
    </source>
</evidence>
<dbReference type="Proteomes" id="UP000014387">
    <property type="component" value="Unassembled WGS sequence"/>
</dbReference>
<reference evidence="5 6" key="1">
    <citation type="submission" date="2013-05" db="EMBL/GenBank/DDBJ databases">
        <title>The Genome Sequence of Actinomyces europaeus ACS-120-V-COL10B.</title>
        <authorList>
            <consortium name="The Broad Institute Genomics Platform"/>
            <person name="Earl A."/>
            <person name="Ward D."/>
            <person name="Feldgarden M."/>
            <person name="Gevers D."/>
            <person name="Saerens B."/>
            <person name="Vaneechoutte M."/>
            <person name="Walker B."/>
            <person name="Young S."/>
            <person name="Zeng Q."/>
            <person name="Gargeya S."/>
            <person name="Fitzgerald M."/>
            <person name="Haas B."/>
            <person name="Abouelleil A."/>
            <person name="Allen A.W."/>
            <person name="Alvarado L."/>
            <person name="Arachchi H.M."/>
            <person name="Berlin A.M."/>
            <person name="Chapman S.B."/>
            <person name="Gainer-Dewar J."/>
            <person name="Goldberg J."/>
            <person name="Griggs A."/>
            <person name="Gujja S."/>
            <person name="Hansen M."/>
            <person name="Howarth C."/>
            <person name="Imamovic A."/>
            <person name="Ireland A."/>
            <person name="Larimer J."/>
            <person name="McCowan C."/>
            <person name="Murphy C."/>
            <person name="Pearson M."/>
            <person name="Poon T.W."/>
            <person name="Priest M."/>
            <person name="Roberts A."/>
            <person name="Saif S."/>
            <person name="Shea T."/>
            <person name="Sisk P."/>
            <person name="Sykes S."/>
            <person name="Wortman J."/>
            <person name="Nusbaum C."/>
            <person name="Birren B."/>
        </authorList>
    </citation>
    <scope>NUCLEOTIDE SEQUENCE [LARGE SCALE GENOMIC DNA]</scope>
    <source>
        <strain evidence="5 6">ACS-120-V-Col10b</strain>
    </source>
</reference>
<dbReference type="PANTHER" id="PTHR30580:SF0">
    <property type="entry name" value="PRIMOSOMAL PROTEIN N"/>
    <property type="match status" value="1"/>
</dbReference>
<dbReference type="GO" id="GO:0043138">
    <property type="term" value="F:3'-5' DNA helicase activity"/>
    <property type="evidence" value="ECO:0007669"/>
    <property type="project" value="TreeGrafter"/>
</dbReference>
<dbReference type="GO" id="GO:0003677">
    <property type="term" value="F:DNA binding"/>
    <property type="evidence" value="ECO:0007669"/>
    <property type="project" value="UniProtKB-KW"/>
</dbReference>
<dbReference type="SUPFAM" id="SSF52540">
    <property type="entry name" value="P-loop containing nucleoside triphosphate hydrolases"/>
    <property type="match status" value="1"/>
</dbReference>
<organism evidence="5 6">
    <name type="scientific">Gleimia europaea ACS-120-V-Col10b</name>
    <dbReference type="NCBI Taxonomy" id="883069"/>
    <lineage>
        <taxon>Bacteria</taxon>
        <taxon>Bacillati</taxon>
        <taxon>Actinomycetota</taxon>
        <taxon>Actinomycetes</taxon>
        <taxon>Actinomycetales</taxon>
        <taxon>Actinomycetaceae</taxon>
        <taxon>Gleimia</taxon>
    </lineage>
</organism>
<protein>
    <recommendedName>
        <fullName evidence="4">Primosomal protein N' 3' DNA-binding domain-containing protein</fullName>
    </recommendedName>
</protein>
<dbReference type="OrthoDB" id="3177118at2"/>
<dbReference type="Gene3D" id="3.40.50.300">
    <property type="entry name" value="P-loop containing nucleotide triphosphate hydrolases"/>
    <property type="match status" value="1"/>
</dbReference>
<name>A0A9W5RDP7_9ACTO</name>
<dbReference type="PANTHER" id="PTHR30580">
    <property type="entry name" value="PRIMOSOMAL PROTEIN N"/>
    <property type="match status" value="1"/>
</dbReference>
<dbReference type="Pfam" id="PF17764">
    <property type="entry name" value="PriA_3primeBD"/>
    <property type="match status" value="1"/>
</dbReference>
<dbReference type="GO" id="GO:0006310">
    <property type="term" value="P:DNA recombination"/>
    <property type="evidence" value="ECO:0007669"/>
    <property type="project" value="TreeGrafter"/>
</dbReference>
<accession>A0A9W5RDP7</accession>
<proteinExistence type="predicted"/>
<dbReference type="RefSeq" id="WP_016443579.1">
    <property type="nucleotide sequence ID" value="NZ_KE150266.1"/>
</dbReference>